<dbReference type="Proteomes" id="UP001281147">
    <property type="component" value="Unassembled WGS sequence"/>
</dbReference>
<sequence length="139" mass="14654">MKTAAIVPALALAASAFAAPAPNAQLQKQIQTLEIQIVNIVNDIVQSNPNLKTDYNAGTGQYATLINKLQGPQPCSPFFPGKPTTKKQAIKALQSSQEGLMQLSLDLQNPANVIAEGDLHADICTAWGYYGAISSFVGA</sequence>
<evidence type="ECO:0000313" key="1">
    <source>
        <dbReference type="EMBL" id="KAK3696047.1"/>
    </source>
</evidence>
<gene>
    <name evidence="1" type="ORF">LTR37_018189</name>
</gene>
<reference evidence="1" key="1">
    <citation type="submission" date="2023-07" db="EMBL/GenBank/DDBJ databases">
        <title>Black Yeasts Isolated from many extreme environments.</title>
        <authorList>
            <person name="Coleine C."/>
            <person name="Stajich J.E."/>
            <person name="Selbmann L."/>
        </authorList>
    </citation>
    <scope>NUCLEOTIDE SEQUENCE</scope>
    <source>
        <strain evidence="1">CCFEE 5714</strain>
    </source>
</reference>
<dbReference type="EMBL" id="JAUTXU010000248">
    <property type="protein sequence ID" value="KAK3696047.1"/>
    <property type="molecule type" value="Genomic_DNA"/>
</dbReference>
<keyword evidence="2" id="KW-1185">Reference proteome</keyword>
<protein>
    <submittedName>
        <fullName evidence="1">Uncharacterized protein</fullName>
    </submittedName>
</protein>
<name>A0ACC3MHU7_9PEZI</name>
<proteinExistence type="predicted"/>
<accession>A0ACC3MHU7</accession>
<comment type="caution">
    <text evidence="1">The sequence shown here is derived from an EMBL/GenBank/DDBJ whole genome shotgun (WGS) entry which is preliminary data.</text>
</comment>
<evidence type="ECO:0000313" key="2">
    <source>
        <dbReference type="Proteomes" id="UP001281147"/>
    </source>
</evidence>
<organism evidence="1 2">
    <name type="scientific">Vermiconidia calcicola</name>
    <dbReference type="NCBI Taxonomy" id="1690605"/>
    <lineage>
        <taxon>Eukaryota</taxon>
        <taxon>Fungi</taxon>
        <taxon>Dikarya</taxon>
        <taxon>Ascomycota</taxon>
        <taxon>Pezizomycotina</taxon>
        <taxon>Dothideomycetes</taxon>
        <taxon>Dothideomycetidae</taxon>
        <taxon>Mycosphaerellales</taxon>
        <taxon>Extremaceae</taxon>
        <taxon>Vermiconidia</taxon>
    </lineage>
</organism>